<evidence type="ECO:0000313" key="4">
    <source>
        <dbReference type="EMBL" id="MBF8376739.1"/>
    </source>
</evidence>
<dbReference type="InterPro" id="IPR050362">
    <property type="entry name" value="Cation-dep_OMT"/>
</dbReference>
<keyword evidence="5" id="KW-1185">Reference proteome</keyword>
<dbReference type="PANTHER" id="PTHR10509:SF14">
    <property type="entry name" value="CAFFEOYL-COA O-METHYLTRANSFERASE 3-RELATED"/>
    <property type="match status" value="1"/>
</dbReference>
<dbReference type="Pfam" id="PF01596">
    <property type="entry name" value="Methyltransf_3"/>
    <property type="match status" value="1"/>
</dbReference>
<dbReference type="CDD" id="cd02440">
    <property type="entry name" value="AdoMet_MTases"/>
    <property type="match status" value="1"/>
</dbReference>
<dbReference type="RefSeq" id="WP_195867009.1">
    <property type="nucleotide sequence ID" value="NZ_JADPKZ010000025.1"/>
</dbReference>
<evidence type="ECO:0000256" key="1">
    <source>
        <dbReference type="ARBA" id="ARBA00022603"/>
    </source>
</evidence>
<comment type="caution">
    <text evidence="4">The sequence shown here is derived from an EMBL/GenBank/DDBJ whole genome shotgun (WGS) entry which is preliminary data.</text>
</comment>
<evidence type="ECO:0000256" key="2">
    <source>
        <dbReference type="ARBA" id="ARBA00022679"/>
    </source>
</evidence>
<dbReference type="PANTHER" id="PTHR10509">
    <property type="entry name" value="O-METHYLTRANSFERASE-RELATED"/>
    <property type="match status" value="1"/>
</dbReference>
<dbReference type="InterPro" id="IPR002935">
    <property type="entry name" value="SAM_O-MeTrfase"/>
</dbReference>
<evidence type="ECO:0000256" key="3">
    <source>
        <dbReference type="ARBA" id="ARBA00022691"/>
    </source>
</evidence>
<keyword evidence="1" id="KW-0489">Methyltransferase</keyword>
<name>A0ABS0F0C2_9BACL</name>
<keyword evidence="3" id="KW-0949">S-adenosyl-L-methionine</keyword>
<dbReference type="Proteomes" id="UP000642910">
    <property type="component" value="Unassembled WGS sequence"/>
</dbReference>
<organism evidence="4 5">
    <name type="scientific">Alicyclobacillus mali</name>
    <name type="common">ex Roth et al. 2021</name>
    <dbReference type="NCBI Taxonomy" id="1123961"/>
    <lineage>
        <taxon>Bacteria</taxon>
        <taxon>Bacillati</taxon>
        <taxon>Bacillota</taxon>
        <taxon>Bacilli</taxon>
        <taxon>Bacillales</taxon>
        <taxon>Alicyclobacillaceae</taxon>
        <taxon>Alicyclobacillus</taxon>
    </lineage>
</organism>
<evidence type="ECO:0000313" key="5">
    <source>
        <dbReference type="Proteomes" id="UP000642910"/>
    </source>
</evidence>
<dbReference type="EMBL" id="JADPKZ010000025">
    <property type="protein sequence ID" value="MBF8376739.1"/>
    <property type="molecule type" value="Genomic_DNA"/>
</dbReference>
<dbReference type="Gene3D" id="3.40.50.150">
    <property type="entry name" value="Vaccinia Virus protein VP39"/>
    <property type="match status" value="1"/>
</dbReference>
<reference evidence="4 5" key="1">
    <citation type="submission" date="2020-11" db="EMBL/GenBank/DDBJ databases">
        <title>Genomic insight of Alicyclobacillus mali FL 18 reveals a new arsenic-resistant strain, with potential in environmental biotechnology.</title>
        <authorList>
            <person name="Fiorentino G."/>
            <person name="Gallo G."/>
            <person name="Aulitto M."/>
        </authorList>
    </citation>
    <scope>NUCLEOTIDE SEQUENCE [LARGE SCALE GENOMIC DNA]</scope>
    <source>
        <strain evidence="4 5">FL 18</strain>
    </source>
</reference>
<proteinExistence type="predicted"/>
<protein>
    <submittedName>
        <fullName evidence="4">O-methyltransferase</fullName>
    </submittedName>
</protein>
<accession>A0ABS0F0C2</accession>
<keyword evidence="2" id="KW-0808">Transferase</keyword>
<dbReference type="SUPFAM" id="SSF53335">
    <property type="entry name" value="S-adenosyl-L-methionine-dependent methyltransferases"/>
    <property type="match status" value="1"/>
</dbReference>
<dbReference type="InterPro" id="IPR029063">
    <property type="entry name" value="SAM-dependent_MTases_sf"/>
</dbReference>
<sequence length="211" mass="23270">MSEPQHRDAYLEAVLPPDPARDAIRRDLLERGWPDMCVPVALGRLLTQLAMGSVSAIEIGTYAGYSAICIARGLSPGGRLLTLESRREHAELAAQHIEAAGLGHRVEIALGDAAETLAHLRANERRFHLAFVDAHKPSYPRYLDLLLDLMHPGGLMVFDNAFGRDRALDPSATSPTPTALRELHRRLFEDERLVSTLLPMFDGVAIARVRP</sequence>
<dbReference type="PROSITE" id="PS51682">
    <property type="entry name" value="SAM_OMT_I"/>
    <property type="match status" value="1"/>
</dbReference>
<gene>
    <name evidence="4" type="ORF">IW967_02455</name>
</gene>